<dbReference type="PANTHER" id="PTHR23234">
    <property type="entry name" value="ZNF44 PROTEIN"/>
    <property type="match status" value="1"/>
</dbReference>
<gene>
    <name evidence="6" type="ORF">NQ317_009212</name>
</gene>
<reference evidence="6" key="1">
    <citation type="journal article" date="2023" name="Insect Mol. Biol.">
        <title>Genome sequencing provides insights into the evolution of gene families encoding plant cell wall-degrading enzymes in longhorned beetles.</title>
        <authorList>
            <person name="Shin N.R."/>
            <person name="Okamura Y."/>
            <person name="Kirsch R."/>
            <person name="Pauchet Y."/>
        </authorList>
    </citation>
    <scope>NUCLEOTIDE SEQUENCE</scope>
    <source>
        <strain evidence="6">MMC_N1</strain>
    </source>
</reference>
<dbReference type="InterPro" id="IPR013087">
    <property type="entry name" value="Znf_C2H2_type"/>
</dbReference>
<proteinExistence type="predicted"/>
<feature type="domain" description="C2H2-type" evidence="5">
    <location>
        <begin position="348"/>
        <end position="376"/>
    </location>
</feature>
<evidence type="ECO:0000259" key="5">
    <source>
        <dbReference type="PROSITE" id="PS50157"/>
    </source>
</evidence>
<sequence>MGTPGDKAEFGKVVKTEIETQLDPDQPPLTTSEQPTHPVISLSPASTSTADMGVVSRLPQFETFSIPSSSLSHTITKPEAFQQSSGMGLEQATIEDYFTQSKYYTVSENLQPLFPVVPQKSPKTFPSIDQPGPSGLQTSKSKPMTSLIKPKKSKKSAVPDESSSKKSHTCHICQKNFASLEKLTKHQQSHSGSTSFKCEHCKKSFNSKFKLVRHALIHSDRRPFSCSVCERTFHRKDHLKNHIKVHSPQKEVYTCKKEGCKKQYTSLLSYRKHLAVHAAEEGNLTCQICSSSFEMKEEILYHLKIHAGSRAVKNPNEKKFTCDHCDRRFFTKKDVRRHLVVHTGMRDFLCQFCPQRFGRKDHLVRHIKKSHDAKYKSEETLPPVVVKTELETPKPETVTSELEIKSEFSESNLSNPEAFNPELEFSLKTIFEEDLTPFLEQEPSSLFLPSPSGQSELKDLGGEVLVDIEDRPSTSTGITRSSGIVIEEENLPSTSQEDVLEELNPELLQRLLETTGDKNLPLPGFSQTFQSPPPAPPQ</sequence>
<evidence type="ECO:0000256" key="4">
    <source>
        <dbReference type="SAM" id="MobiDB-lite"/>
    </source>
</evidence>
<evidence type="ECO:0000256" key="3">
    <source>
        <dbReference type="PROSITE-ProRule" id="PRU00042"/>
    </source>
</evidence>
<keyword evidence="3" id="KW-0863">Zinc-finger</keyword>
<feature type="region of interest" description="Disordered" evidence="4">
    <location>
        <begin position="121"/>
        <end position="165"/>
    </location>
</feature>
<feature type="domain" description="C2H2-type" evidence="5">
    <location>
        <begin position="168"/>
        <end position="195"/>
    </location>
</feature>
<evidence type="ECO:0000313" key="6">
    <source>
        <dbReference type="EMBL" id="KAJ8964725.1"/>
    </source>
</evidence>
<dbReference type="PANTHER" id="PTHR23234:SF10">
    <property type="entry name" value="RIKEN CDNA 6720489N17 GENE-RELATED"/>
    <property type="match status" value="1"/>
</dbReference>
<feature type="domain" description="C2H2-type" evidence="5">
    <location>
        <begin position="196"/>
        <end position="223"/>
    </location>
</feature>
<dbReference type="Pfam" id="PF00096">
    <property type="entry name" value="zf-C2H2"/>
    <property type="match status" value="4"/>
</dbReference>
<keyword evidence="1" id="KW-0479">Metal-binding</keyword>
<evidence type="ECO:0000256" key="2">
    <source>
        <dbReference type="ARBA" id="ARBA00022737"/>
    </source>
</evidence>
<feature type="domain" description="C2H2-type" evidence="5">
    <location>
        <begin position="320"/>
        <end position="347"/>
    </location>
</feature>
<dbReference type="PROSITE" id="PS00028">
    <property type="entry name" value="ZINC_FINGER_C2H2_1"/>
    <property type="match status" value="7"/>
</dbReference>
<evidence type="ECO:0000313" key="7">
    <source>
        <dbReference type="Proteomes" id="UP001162164"/>
    </source>
</evidence>
<organism evidence="6 7">
    <name type="scientific">Molorchus minor</name>
    <dbReference type="NCBI Taxonomy" id="1323400"/>
    <lineage>
        <taxon>Eukaryota</taxon>
        <taxon>Metazoa</taxon>
        <taxon>Ecdysozoa</taxon>
        <taxon>Arthropoda</taxon>
        <taxon>Hexapoda</taxon>
        <taxon>Insecta</taxon>
        <taxon>Pterygota</taxon>
        <taxon>Neoptera</taxon>
        <taxon>Endopterygota</taxon>
        <taxon>Coleoptera</taxon>
        <taxon>Polyphaga</taxon>
        <taxon>Cucujiformia</taxon>
        <taxon>Chrysomeloidea</taxon>
        <taxon>Cerambycidae</taxon>
        <taxon>Lamiinae</taxon>
        <taxon>Monochamini</taxon>
        <taxon>Molorchus</taxon>
    </lineage>
</organism>
<dbReference type="EMBL" id="JAPWTJ010002734">
    <property type="protein sequence ID" value="KAJ8964725.1"/>
    <property type="molecule type" value="Genomic_DNA"/>
</dbReference>
<comment type="caution">
    <text evidence="6">The sequence shown here is derived from an EMBL/GenBank/DDBJ whole genome shotgun (WGS) entry which is preliminary data.</text>
</comment>
<protein>
    <recommendedName>
        <fullName evidence="5">C2H2-type domain-containing protein</fullName>
    </recommendedName>
</protein>
<dbReference type="PROSITE" id="PS50157">
    <property type="entry name" value="ZINC_FINGER_C2H2_2"/>
    <property type="match status" value="7"/>
</dbReference>
<dbReference type="InterPro" id="IPR036236">
    <property type="entry name" value="Znf_C2H2_sf"/>
</dbReference>
<evidence type="ECO:0000256" key="1">
    <source>
        <dbReference type="ARBA" id="ARBA00022723"/>
    </source>
</evidence>
<dbReference type="Proteomes" id="UP001162164">
    <property type="component" value="Unassembled WGS sequence"/>
</dbReference>
<accession>A0ABQ9ITT3</accession>
<keyword evidence="3" id="KW-0862">Zinc</keyword>
<feature type="compositionally biased region" description="Polar residues" evidence="4">
    <location>
        <begin position="135"/>
        <end position="144"/>
    </location>
</feature>
<feature type="region of interest" description="Disordered" evidence="4">
    <location>
        <begin position="512"/>
        <end position="538"/>
    </location>
</feature>
<keyword evidence="7" id="KW-1185">Reference proteome</keyword>
<feature type="domain" description="C2H2-type" evidence="5">
    <location>
        <begin position="253"/>
        <end position="282"/>
    </location>
</feature>
<feature type="domain" description="C2H2-type" evidence="5">
    <location>
        <begin position="284"/>
        <end position="311"/>
    </location>
</feature>
<dbReference type="SUPFAM" id="SSF57667">
    <property type="entry name" value="beta-beta-alpha zinc fingers"/>
    <property type="match status" value="4"/>
</dbReference>
<dbReference type="Pfam" id="PF13894">
    <property type="entry name" value="zf-C2H2_4"/>
    <property type="match status" value="1"/>
</dbReference>
<name>A0ABQ9ITT3_9CUCU</name>
<dbReference type="InterPro" id="IPR050758">
    <property type="entry name" value="Znf_C2H2-type"/>
</dbReference>
<dbReference type="SMART" id="SM00355">
    <property type="entry name" value="ZnF_C2H2"/>
    <property type="match status" value="7"/>
</dbReference>
<feature type="domain" description="C2H2-type" evidence="5">
    <location>
        <begin position="224"/>
        <end position="251"/>
    </location>
</feature>
<dbReference type="Gene3D" id="3.30.160.60">
    <property type="entry name" value="Classic Zinc Finger"/>
    <property type="match status" value="5"/>
</dbReference>
<keyword evidence="2" id="KW-0677">Repeat</keyword>
<feature type="region of interest" description="Disordered" evidence="4">
    <location>
        <begin position="17"/>
        <end position="46"/>
    </location>
</feature>